<organism evidence="1 2">
    <name type="scientific">bacterium (Candidatus Gribaldobacteria) CG10_big_fil_rev_8_21_14_0_10_37_46</name>
    <dbReference type="NCBI Taxonomy" id="2014276"/>
    <lineage>
        <taxon>Bacteria</taxon>
        <taxon>Candidatus Gribaldobacteria</taxon>
    </lineage>
</organism>
<proteinExistence type="predicted"/>
<reference evidence="2" key="1">
    <citation type="submission" date="2017-09" db="EMBL/GenBank/DDBJ databases">
        <title>Depth-based differentiation of microbial function through sediment-hosted aquifers and enrichment of novel symbionts in the deep terrestrial subsurface.</title>
        <authorList>
            <person name="Probst A.J."/>
            <person name="Ladd B."/>
            <person name="Jarett J.K."/>
            <person name="Geller-Mcgrath D.E."/>
            <person name="Sieber C.M.K."/>
            <person name="Emerson J.B."/>
            <person name="Anantharaman K."/>
            <person name="Thomas B.C."/>
            <person name="Malmstrom R."/>
            <person name="Stieglmeier M."/>
            <person name="Klingl A."/>
            <person name="Woyke T."/>
            <person name="Ryan C.M."/>
            <person name="Banfield J.F."/>
        </authorList>
    </citation>
    <scope>NUCLEOTIDE SEQUENCE [LARGE SCALE GENOMIC DNA]</scope>
</reference>
<accession>A0A2H0UXF8</accession>
<sequence>MQSLTKLNNLRIEKDPRKIIVEWWAKIGFLKNQISKLEQLKDFPVFAVAAFLLKCQIIEFELKQIISSLDLHLYFQTESKHFKKRVRTPKDLDDLTLGKLVNAFNQFIRPSDPIVSIKLKDDKKDSQKDILNELKDILDEVVVKRNEFTHRLFSPGKDIQILIKEAESGINDTNKALELFKELEKEIKTYET</sequence>
<dbReference type="Proteomes" id="UP000230882">
    <property type="component" value="Unassembled WGS sequence"/>
</dbReference>
<evidence type="ECO:0000313" key="2">
    <source>
        <dbReference type="Proteomes" id="UP000230882"/>
    </source>
</evidence>
<dbReference type="EMBL" id="PFAU01000005">
    <property type="protein sequence ID" value="PIR91493.1"/>
    <property type="molecule type" value="Genomic_DNA"/>
</dbReference>
<evidence type="ECO:0000313" key="1">
    <source>
        <dbReference type="EMBL" id="PIR91493.1"/>
    </source>
</evidence>
<name>A0A2H0UXF8_9BACT</name>
<protein>
    <recommendedName>
        <fullName evidence="3">RiboL-PSP-HEPN domain-containing protein</fullName>
    </recommendedName>
</protein>
<gene>
    <name evidence="1" type="ORF">COU02_00185</name>
</gene>
<dbReference type="AlphaFoldDB" id="A0A2H0UXF8"/>
<evidence type="ECO:0008006" key="3">
    <source>
        <dbReference type="Google" id="ProtNLM"/>
    </source>
</evidence>
<comment type="caution">
    <text evidence="1">The sequence shown here is derived from an EMBL/GenBank/DDBJ whole genome shotgun (WGS) entry which is preliminary data.</text>
</comment>